<gene>
    <name evidence="1" type="primary">A02g501940.1_BraROA</name>
    <name evidence="1" type="ORF">IGI04_005425</name>
</gene>
<organism evidence="1 2">
    <name type="scientific">Brassica rapa subsp. trilocularis</name>
    <dbReference type="NCBI Taxonomy" id="1813537"/>
    <lineage>
        <taxon>Eukaryota</taxon>
        <taxon>Viridiplantae</taxon>
        <taxon>Streptophyta</taxon>
        <taxon>Embryophyta</taxon>
        <taxon>Tracheophyta</taxon>
        <taxon>Spermatophyta</taxon>
        <taxon>Magnoliopsida</taxon>
        <taxon>eudicotyledons</taxon>
        <taxon>Gunneridae</taxon>
        <taxon>Pentapetalae</taxon>
        <taxon>rosids</taxon>
        <taxon>malvids</taxon>
        <taxon>Brassicales</taxon>
        <taxon>Brassicaceae</taxon>
        <taxon>Brassiceae</taxon>
        <taxon>Brassica</taxon>
    </lineage>
</organism>
<proteinExistence type="predicted"/>
<dbReference type="Proteomes" id="UP000823674">
    <property type="component" value="Chromosome A02"/>
</dbReference>
<evidence type="ECO:0000313" key="1">
    <source>
        <dbReference type="EMBL" id="KAG5409106.1"/>
    </source>
</evidence>
<comment type="caution">
    <text evidence="1">The sequence shown here is derived from an EMBL/GenBank/DDBJ whole genome shotgun (WGS) entry which is preliminary data.</text>
</comment>
<evidence type="ECO:0000313" key="2">
    <source>
        <dbReference type="Proteomes" id="UP000823674"/>
    </source>
</evidence>
<accession>A0ABQ7NFM4</accession>
<protein>
    <submittedName>
        <fullName evidence="1">Uncharacterized protein</fullName>
    </submittedName>
</protein>
<name>A0ABQ7NFM4_BRACM</name>
<sequence length="108" mass="12342">MVRIKKVRKTSVLLDIITSRRAVDTASRQSIVALVIVTYLRLYLESSKVLGDIIVYLYRFVGATVAWRDCLAELQQKPCQGGAVIVNTCDLQDHTTTLYLNELIYHRR</sequence>
<reference evidence="1 2" key="1">
    <citation type="submission" date="2021-03" db="EMBL/GenBank/DDBJ databases">
        <authorList>
            <person name="King G.J."/>
            <person name="Bancroft I."/>
            <person name="Baten A."/>
            <person name="Bloomfield J."/>
            <person name="Borpatragohain P."/>
            <person name="He Z."/>
            <person name="Irish N."/>
            <person name="Irwin J."/>
            <person name="Liu K."/>
            <person name="Mauleon R.P."/>
            <person name="Moore J."/>
            <person name="Morris R."/>
            <person name="Ostergaard L."/>
            <person name="Wang B."/>
            <person name="Wells R."/>
        </authorList>
    </citation>
    <scope>NUCLEOTIDE SEQUENCE [LARGE SCALE GENOMIC DNA]</scope>
    <source>
        <strain evidence="1">R-o-18</strain>
        <tissue evidence="1">Leaf</tissue>
    </source>
</reference>
<keyword evidence="2" id="KW-1185">Reference proteome</keyword>
<dbReference type="EMBL" id="JADBGQ010000002">
    <property type="protein sequence ID" value="KAG5409106.1"/>
    <property type="molecule type" value="Genomic_DNA"/>
</dbReference>